<name>A0ABU9ES69_LIMFS</name>
<evidence type="ECO:0000313" key="1">
    <source>
        <dbReference type="EMBL" id="MEK9514242.1"/>
    </source>
</evidence>
<accession>A0ABU9ES69</accession>
<comment type="caution">
    <text evidence="1">The sequence shown here is derived from an EMBL/GenBank/DDBJ whole genome shotgun (WGS) entry which is preliminary data.</text>
</comment>
<proteinExistence type="predicted"/>
<reference evidence="1 2" key="1">
    <citation type="journal article" date="2024" name="Front. Microbiol.">
        <title>Transcriptomic insights into the dominance of two phototrophs throughout the water column of a tropical hypersaline-alkaline crater lake (Dziani Dzaha, Mayotte).</title>
        <authorList>
            <person name="Duperron S."/>
            <person name="Halary S."/>
            <person name="Bouly J.-P."/>
            <person name="Roussel T."/>
            <person name="Hugoni M."/>
            <person name="Bruto M."/>
            <person name="Oger P."/>
            <person name="Duval C."/>
            <person name="Woo A."/>
            <person name="Jezequiel D."/>
            <person name="Ader M."/>
            <person name="Leboulanger C."/>
            <person name="Agogue H."/>
            <person name="Grossi V."/>
            <person name="Trousselier M."/>
            <person name="Bernard C."/>
        </authorList>
    </citation>
    <scope>NUCLEOTIDE SEQUENCE [LARGE SCALE GENOMIC DNA]</scope>
    <source>
        <strain evidence="1 2">PMC 851.14</strain>
    </source>
</reference>
<organism evidence="1 2">
    <name type="scientific">Limnospira fusiformis PMC 851.14</name>
    <dbReference type="NCBI Taxonomy" id="2219512"/>
    <lineage>
        <taxon>Bacteria</taxon>
        <taxon>Bacillati</taxon>
        <taxon>Cyanobacteriota</taxon>
        <taxon>Cyanophyceae</taxon>
        <taxon>Oscillatoriophycideae</taxon>
        <taxon>Oscillatoriales</taxon>
        <taxon>Sirenicapillariaceae</taxon>
        <taxon>Limnospira</taxon>
    </lineage>
</organism>
<dbReference type="Proteomes" id="UP001387447">
    <property type="component" value="Unassembled WGS sequence"/>
</dbReference>
<dbReference type="RefSeq" id="WP_071533611.1">
    <property type="nucleotide sequence ID" value="NZ_JBBWYZ010000020.1"/>
</dbReference>
<sequence>MSVAYQPISLLYIDDGSSRTFGFPNHGWLAVVSILVLGYTSEPSVPRFNSRVVGPETGGGYRRYPHLCFVTFPLC</sequence>
<gene>
    <name evidence="1" type="ORF">AAEJ74_21825</name>
</gene>
<protein>
    <submittedName>
        <fullName evidence="1">Uncharacterized protein</fullName>
    </submittedName>
</protein>
<evidence type="ECO:0000313" key="2">
    <source>
        <dbReference type="Proteomes" id="UP001387447"/>
    </source>
</evidence>
<keyword evidence="2" id="KW-1185">Reference proteome</keyword>
<dbReference type="EMBL" id="JBBWYZ010000020">
    <property type="protein sequence ID" value="MEK9514242.1"/>
    <property type="molecule type" value="Genomic_DNA"/>
</dbReference>